<dbReference type="InterPro" id="IPR001214">
    <property type="entry name" value="SET_dom"/>
</dbReference>
<keyword evidence="7" id="KW-0539">Nucleus</keyword>
<accession>A0ABR2QPR6</accession>
<comment type="subcellular location">
    <subcellularLocation>
        <location evidence="1">Nucleus</location>
    </subcellularLocation>
</comment>
<dbReference type="EMBL" id="JBBPBN010000034">
    <property type="protein sequence ID" value="KAK9002651.1"/>
    <property type="molecule type" value="Genomic_DNA"/>
</dbReference>
<feature type="compositionally biased region" description="Basic and acidic residues" evidence="9">
    <location>
        <begin position="44"/>
        <end position="63"/>
    </location>
</feature>
<dbReference type="PANTHER" id="PTHR45814">
    <property type="entry name" value="HISTONE-LYSINE N-METHYLTRANSFERASE SETD1"/>
    <property type="match status" value="1"/>
</dbReference>
<gene>
    <name evidence="11" type="ORF">V6N11_060236</name>
</gene>
<evidence type="ECO:0000256" key="4">
    <source>
        <dbReference type="ARBA" id="ARBA00022679"/>
    </source>
</evidence>
<evidence type="ECO:0000256" key="3">
    <source>
        <dbReference type="ARBA" id="ARBA00022603"/>
    </source>
</evidence>
<evidence type="ECO:0000313" key="11">
    <source>
        <dbReference type="EMBL" id="KAK9002651.1"/>
    </source>
</evidence>
<feature type="domain" description="SET" evidence="10">
    <location>
        <begin position="270"/>
        <end position="387"/>
    </location>
</feature>
<comment type="catalytic activity">
    <reaction evidence="8">
        <text>L-lysyl(4)-[histone H3] + 3 S-adenosyl-L-methionine = N(6),N(6),N(6)-trimethyl-L-lysyl(4)-[histone H3] + 3 S-adenosyl-L-homocysteine + 3 H(+)</text>
        <dbReference type="Rhea" id="RHEA:60260"/>
        <dbReference type="Rhea" id="RHEA-COMP:15537"/>
        <dbReference type="Rhea" id="RHEA-COMP:15547"/>
        <dbReference type="ChEBI" id="CHEBI:15378"/>
        <dbReference type="ChEBI" id="CHEBI:29969"/>
        <dbReference type="ChEBI" id="CHEBI:57856"/>
        <dbReference type="ChEBI" id="CHEBI:59789"/>
        <dbReference type="ChEBI" id="CHEBI:61961"/>
        <dbReference type="EC" id="2.1.1.354"/>
    </reaction>
</comment>
<keyword evidence="5" id="KW-0949">S-adenosyl-L-methionine</keyword>
<proteinExistence type="predicted"/>
<evidence type="ECO:0000256" key="5">
    <source>
        <dbReference type="ARBA" id="ARBA00022691"/>
    </source>
</evidence>
<dbReference type="InterPro" id="IPR046341">
    <property type="entry name" value="SET_dom_sf"/>
</dbReference>
<name>A0ABR2QPR6_9ROSI</name>
<dbReference type="PROSITE" id="PS50280">
    <property type="entry name" value="SET"/>
    <property type="match status" value="1"/>
</dbReference>
<evidence type="ECO:0000256" key="8">
    <source>
        <dbReference type="ARBA" id="ARBA00047571"/>
    </source>
</evidence>
<sequence length="466" mass="51679">MLMAKRKRSLVKIRKNLACLSAPRDKPREGSRKSISSGSSEDQPVERPQKKEASKNLLDHAEPKLTAAPSKKAGTDKKNIKGCLLAIRKAKKSCLNDHSLPKSASGQKTSKDASSVQSNDHSLAKSTSGQKTSKDASAVRKAKKSLLNDHSLPKSASGQKTSKDASSVQKNMVGEGAVEVFRERASTFQNIDEKIVGRSNHNVGSEGEITNDSSKKNTESNKGSEVNSIAHLSNSKVLSARTNRVKMRNLLAAAEGADLLKATQLKARKKRLRFQRSKIHDWGLVALEPIEAEDFVIEYVGELIRPRISDIREQYYEKMELVAVTCLGLDDGYVVDATKRGGIARFINHSCEPNCYTKVISVEGQKKIFIYAKRHIAAGEEISYNYKFPLRRKKFLATVVQRSVVIFKLACIRMICHPLDLLLILRSQQQFDPTGLNMLSGREARKHLKGLWAKLEADDVIKTVFA</sequence>
<keyword evidence="3" id="KW-0489">Methyltransferase</keyword>
<comment type="caution">
    <text evidence="11">The sequence shown here is derived from an EMBL/GenBank/DDBJ whole genome shotgun (WGS) entry which is preliminary data.</text>
</comment>
<dbReference type="SMART" id="SM00317">
    <property type="entry name" value="SET"/>
    <property type="match status" value="1"/>
</dbReference>
<evidence type="ECO:0000256" key="6">
    <source>
        <dbReference type="ARBA" id="ARBA00022853"/>
    </source>
</evidence>
<dbReference type="SUPFAM" id="SSF82199">
    <property type="entry name" value="SET domain"/>
    <property type="match status" value="1"/>
</dbReference>
<dbReference type="Pfam" id="PF00856">
    <property type="entry name" value="SET"/>
    <property type="match status" value="1"/>
</dbReference>
<feature type="region of interest" description="Disordered" evidence="9">
    <location>
        <begin position="199"/>
        <end position="228"/>
    </location>
</feature>
<keyword evidence="6" id="KW-0156">Chromatin regulator</keyword>
<evidence type="ECO:0000256" key="9">
    <source>
        <dbReference type="SAM" id="MobiDB-lite"/>
    </source>
</evidence>
<dbReference type="Gene3D" id="2.170.270.10">
    <property type="entry name" value="SET domain"/>
    <property type="match status" value="1"/>
</dbReference>
<feature type="compositionally biased region" description="Polar residues" evidence="9">
    <location>
        <begin position="154"/>
        <end position="170"/>
    </location>
</feature>
<protein>
    <recommendedName>
        <fullName evidence="2">[histone H3]-lysine(4) N-trimethyltransferase</fullName>
        <ecNumber evidence="2">2.1.1.354</ecNumber>
    </recommendedName>
</protein>
<dbReference type="InterPro" id="IPR044570">
    <property type="entry name" value="Set1-like"/>
</dbReference>
<evidence type="ECO:0000259" key="10">
    <source>
        <dbReference type="PROSITE" id="PS50280"/>
    </source>
</evidence>
<evidence type="ECO:0000313" key="12">
    <source>
        <dbReference type="Proteomes" id="UP001396334"/>
    </source>
</evidence>
<keyword evidence="12" id="KW-1185">Reference proteome</keyword>
<feature type="region of interest" description="Disordered" evidence="9">
    <location>
        <begin position="96"/>
        <end position="170"/>
    </location>
</feature>
<dbReference type="PANTHER" id="PTHR45814:SF2">
    <property type="entry name" value="HISTONE-LYSINE N-METHYLTRANSFERASE SETD1"/>
    <property type="match status" value="1"/>
</dbReference>
<organism evidence="11 12">
    <name type="scientific">Hibiscus sabdariffa</name>
    <name type="common">roselle</name>
    <dbReference type="NCBI Taxonomy" id="183260"/>
    <lineage>
        <taxon>Eukaryota</taxon>
        <taxon>Viridiplantae</taxon>
        <taxon>Streptophyta</taxon>
        <taxon>Embryophyta</taxon>
        <taxon>Tracheophyta</taxon>
        <taxon>Spermatophyta</taxon>
        <taxon>Magnoliopsida</taxon>
        <taxon>eudicotyledons</taxon>
        <taxon>Gunneridae</taxon>
        <taxon>Pentapetalae</taxon>
        <taxon>rosids</taxon>
        <taxon>malvids</taxon>
        <taxon>Malvales</taxon>
        <taxon>Malvaceae</taxon>
        <taxon>Malvoideae</taxon>
        <taxon>Hibiscus</taxon>
    </lineage>
</organism>
<feature type="region of interest" description="Disordered" evidence="9">
    <location>
        <begin position="15"/>
        <end position="77"/>
    </location>
</feature>
<reference evidence="11 12" key="1">
    <citation type="journal article" date="2024" name="G3 (Bethesda)">
        <title>Genome assembly of Hibiscus sabdariffa L. provides insights into metabolisms of medicinal natural products.</title>
        <authorList>
            <person name="Kim T."/>
        </authorList>
    </citation>
    <scope>NUCLEOTIDE SEQUENCE [LARGE SCALE GENOMIC DNA]</scope>
    <source>
        <strain evidence="11">TK-2024</strain>
        <tissue evidence="11">Old leaves</tissue>
    </source>
</reference>
<evidence type="ECO:0000256" key="1">
    <source>
        <dbReference type="ARBA" id="ARBA00004123"/>
    </source>
</evidence>
<dbReference type="EC" id="2.1.1.354" evidence="2"/>
<dbReference type="Proteomes" id="UP001396334">
    <property type="component" value="Unassembled WGS sequence"/>
</dbReference>
<evidence type="ECO:0000256" key="2">
    <source>
        <dbReference type="ARBA" id="ARBA00012182"/>
    </source>
</evidence>
<keyword evidence="4" id="KW-0808">Transferase</keyword>
<feature type="compositionally biased region" description="Polar residues" evidence="9">
    <location>
        <begin position="199"/>
        <end position="212"/>
    </location>
</feature>
<evidence type="ECO:0000256" key="7">
    <source>
        <dbReference type="ARBA" id="ARBA00023242"/>
    </source>
</evidence>
<feature type="compositionally biased region" description="Basic and acidic residues" evidence="9">
    <location>
        <begin position="23"/>
        <end position="32"/>
    </location>
</feature>
<feature type="compositionally biased region" description="Polar residues" evidence="9">
    <location>
        <begin position="102"/>
        <end position="131"/>
    </location>
</feature>